<reference evidence="1 2" key="1">
    <citation type="submission" date="2017-06" db="EMBL/GenBank/DDBJ databases">
        <title>Raineya orbicola gen. nov., sp. nov. a slightly thermophilic bacterium of the phylum Bacteroidetes and the description of Raineyaceae fam. nov.</title>
        <authorList>
            <person name="Albuquerque L."/>
            <person name="Polonia A.R.M."/>
            <person name="Barroso C."/>
            <person name="Froufe H.J.C."/>
            <person name="Lage O."/>
            <person name="Lobo-Da-Cunha A."/>
            <person name="Egas C."/>
            <person name="Da Costa M.S."/>
        </authorList>
    </citation>
    <scope>NUCLEOTIDE SEQUENCE [LARGE SCALE GENOMIC DNA]</scope>
    <source>
        <strain evidence="1 2">SPSPC-11</strain>
    </source>
</reference>
<name>A0A2N3I9W5_9BACT</name>
<proteinExistence type="predicted"/>
<organism evidence="1 2">
    <name type="scientific">Raineya orbicola</name>
    <dbReference type="NCBI Taxonomy" id="2016530"/>
    <lineage>
        <taxon>Bacteria</taxon>
        <taxon>Pseudomonadati</taxon>
        <taxon>Bacteroidota</taxon>
        <taxon>Cytophagia</taxon>
        <taxon>Cytophagales</taxon>
        <taxon>Raineyaceae</taxon>
        <taxon>Raineya</taxon>
    </lineage>
</organism>
<dbReference type="AlphaFoldDB" id="A0A2N3I9W5"/>
<protein>
    <submittedName>
        <fullName evidence="1">Uncharacterized protein</fullName>
    </submittedName>
</protein>
<dbReference type="Proteomes" id="UP000233387">
    <property type="component" value="Unassembled WGS sequence"/>
</dbReference>
<comment type="caution">
    <text evidence="1">The sequence shown here is derived from an EMBL/GenBank/DDBJ whole genome shotgun (WGS) entry which is preliminary data.</text>
</comment>
<dbReference type="RefSeq" id="WP_101359449.1">
    <property type="nucleotide sequence ID" value="NZ_NKXO01000038.1"/>
</dbReference>
<evidence type="ECO:0000313" key="1">
    <source>
        <dbReference type="EMBL" id="PKQ67080.1"/>
    </source>
</evidence>
<evidence type="ECO:0000313" key="2">
    <source>
        <dbReference type="Proteomes" id="UP000233387"/>
    </source>
</evidence>
<gene>
    <name evidence="1" type="ORF">Rain11_2185</name>
</gene>
<dbReference type="EMBL" id="NKXO01000038">
    <property type="protein sequence ID" value="PKQ67080.1"/>
    <property type="molecule type" value="Genomic_DNA"/>
</dbReference>
<keyword evidence="2" id="KW-1185">Reference proteome</keyword>
<accession>A0A2N3I9W5</accession>
<sequence>MGLLENFKNPFGEDIRRVSETQNELVKDVAKVIDTSHIINNSFLRQLYGKAENVTDENWAKEVSSVKSLVILEEGKKIQDLMRLVELTLRRRDKVLNEVIKLEWDKDKKEIWDSIINLRLVLRQKLNSFYKLWILGII</sequence>